<dbReference type="Proteomes" id="UP000266841">
    <property type="component" value="Unassembled WGS sequence"/>
</dbReference>
<name>K0QZ00_THAOC</name>
<evidence type="ECO:0000256" key="1">
    <source>
        <dbReference type="SAM" id="MobiDB-lite"/>
    </source>
</evidence>
<feature type="region of interest" description="Disordered" evidence="1">
    <location>
        <begin position="1"/>
        <end position="25"/>
    </location>
</feature>
<gene>
    <name evidence="2" type="ORF">THAOC_36819</name>
</gene>
<dbReference type="EMBL" id="AGNL01049438">
    <property type="protein sequence ID" value="EJK44628.1"/>
    <property type="molecule type" value="Genomic_DNA"/>
</dbReference>
<feature type="region of interest" description="Disordered" evidence="1">
    <location>
        <begin position="87"/>
        <end position="106"/>
    </location>
</feature>
<dbReference type="AlphaFoldDB" id="K0QZ00"/>
<sequence>EPRRAQNVGGSASLRRLTPPPLPLRPQHFARETLLLDKPCEKRQSQASELCPVRWPAAKASRPRRAQILQALRLRFPSPWRAPPNSASVPAEFAGRHVRPPPQRRPFVRLRVGPAGQKLGSLRLRPRRLSAPPAPAPTAQFLHRSKSKIDRLRFMVFFYSGFWLSGAGRLGGLVGSPPLPTLRYTCFFPCEEGETLERQAPDRLGKWLYREPSARGSRNGPPKGQGRPTKRVFIEILLWPPSESALYRPNATRGRTSRSMVSCGRRSTRSSDSDESSFPESSRRALQVTLSRRIQIDGARAARAREESAAQRDDSSTKGRAMIPKRPAAASRKTPGALQRSPKTDGARPGARGRGKTRGVLRGQERADDGRGSHLEPSERNFTLGHLLVNYL</sequence>
<accession>K0QZ00</accession>
<feature type="region of interest" description="Disordered" evidence="1">
    <location>
        <begin position="247"/>
        <end position="378"/>
    </location>
</feature>
<comment type="caution">
    <text evidence="2">The sequence shown here is derived from an EMBL/GenBank/DDBJ whole genome shotgun (WGS) entry which is preliminary data.</text>
</comment>
<keyword evidence="3" id="KW-1185">Reference proteome</keyword>
<evidence type="ECO:0000313" key="2">
    <source>
        <dbReference type="EMBL" id="EJK44628.1"/>
    </source>
</evidence>
<feature type="compositionally biased region" description="Basic and acidic residues" evidence="1">
    <location>
        <begin position="363"/>
        <end position="378"/>
    </location>
</feature>
<organism evidence="2 3">
    <name type="scientific">Thalassiosira oceanica</name>
    <name type="common">Marine diatom</name>
    <dbReference type="NCBI Taxonomy" id="159749"/>
    <lineage>
        <taxon>Eukaryota</taxon>
        <taxon>Sar</taxon>
        <taxon>Stramenopiles</taxon>
        <taxon>Ochrophyta</taxon>
        <taxon>Bacillariophyta</taxon>
        <taxon>Coscinodiscophyceae</taxon>
        <taxon>Thalassiosirophycidae</taxon>
        <taxon>Thalassiosirales</taxon>
        <taxon>Thalassiosiraceae</taxon>
        <taxon>Thalassiosira</taxon>
    </lineage>
</organism>
<evidence type="ECO:0000313" key="3">
    <source>
        <dbReference type="Proteomes" id="UP000266841"/>
    </source>
</evidence>
<reference evidence="2 3" key="1">
    <citation type="journal article" date="2012" name="Genome Biol.">
        <title>Genome and low-iron response of an oceanic diatom adapted to chronic iron limitation.</title>
        <authorList>
            <person name="Lommer M."/>
            <person name="Specht M."/>
            <person name="Roy A.S."/>
            <person name="Kraemer L."/>
            <person name="Andreson R."/>
            <person name="Gutowska M.A."/>
            <person name="Wolf J."/>
            <person name="Bergner S.V."/>
            <person name="Schilhabel M.B."/>
            <person name="Klostermeier U.C."/>
            <person name="Beiko R.G."/>
            <person name="Rosenstiel P."/>
            <person name="Hippler M."/>
            <person name="Laroche J."/>
        </authorList>
    </citation>
    <scope>NUCLEOTIDE SEQUENCE [LARGE SCALE GENOMIC DNA]</scope>
    <source>
        <strain evidence="2 3">CCMP1005</strain>
    </source>
</reference>
<proteinExistence type="predicted"/>
<feature type="non-terminal residue" evidence="2">
    <location>
        <position position="1"/>
    </location>
</feature>
<feature type="compositionally biased region" description="Basic and acidic residues" evidence="1">
    <location>
        <begin position="303"/>
        <end position="317"/>
    </location>
</feature>
<protein>
    <submittedName>
        <fullName evidence="2">Uncharacterized protein</fullName>
    </submittedName>
</protein>